<dbReference type="GO" id="GO:0016787">
    <property type="term" value="F:hydrolase activity"/>
    <property type="evidence" value="ECO:0007669"/>
    <property type="project" value="UniProtKB-KW"/>
</dbReference>
<reference evidence="3" key="1">
    <citation type="submission" date="2011-02" db="EMBL/GenBank/DDBJ databases">
        <title>The Genome Sequence of Capsaspora owczarzaki ATCC 30864.</title>
        <authorList>
            <person name="Russ C."/>
            <person name="Cuomo C."/>
            <person name="Burger G."/>
            <person name="Gray M.W."/>
            <person name="Holland P.W.H."/>
            <person name="King N."/>
            <person name="Lang F.B.F."/>
            <person name="Roger A.J."/>
            <person name="Ruiz-Trillo I."/>
            <person name="Young S.K."/>
            <person name="Zeng Q."/>
            <person name="Gargeya S."/>
            <person name="Alvarado L."/>
            <person name="Berlin A."/>
            <person name="Chapman S.B."/>
            <person name="Chen Z."/>
            <person name="Freedman E."/>
            <person name="Gellesch M."/>
            <person name="Goldberg J."/>
            <person name="Griggs A."/>
            <person name="Gujja S."/>
            <person name="Heilman E."/>
            <person name="Heiman D."/>
            <person name="Howarth C."/>
            <person name="Mehta T."/>
            <person name="Neiman D."/>
            <person name="Pearson M."/>
            <person name="Roberts A."/>
            <person name="Saif S."/>
            <person name="Shea T."/>
            <person name="Shenoy N."/>
            <person name="Sisk P."/>
            <person name="Stolte C."/>
            <person name="Sykes S."/>
            <person name="White J."/>
            <person name="Yandava C."/>
            <person name="Haas B."/>
            <person name="Nusbaum C."/>
            <person name="Birren B."/>
        </authorList>
    </citation>
    <scope>NUCLEOTIDE SEQUENCE</scope>
    <source>
        <strain evidence="3">ATCC 30864</strain>
    </source>
</reference>
<dbReference type="PANTHER" id="PTHR22946">
    <property type="entry name" value="DIENELACTONE HYDROLASE DOMAIN-CONTAINING PROTEIN-RELATED"/>
    <property type="match status" value="1"/>
</dbReference>
<gene>
    <name evidence="2" type="ORF">CAOG_004733</name>
</gene>
<dbReference type="STRING" id="595528.A0A0D2WRU3"/>
<name>A0A0D2WRU3_CAPO3</name>
<dbReference type="Gene3D" id="3.40.50.1820">
    <property type="entry name" value="alpha/beta hydrolase"/>
    <property type="match status" value="1"/>
</dbReference>
<dbReference type="Pfam" id="PF01738">
    <property type="entry name" value="DLH"/>
    <property type="match status" value="1"/>
</dbReference>
<evidence type="ECO:0000313" key="3">
    <source>
        <dbReference type="Proteomes" id="UP000008743"/>
    </source>
</evidence>
<evidence type="ECO:0000259" key="1">
    <source>
        <dbReference type="Pfam" id="PF01738"/>
    </source>
</evidence>
<dbReference type="PhylomeDB" id="A0A0D2WRU3"/>
<dbReference type="OrthoDB" id="17560at2759"/>
<dbReference type="EMBL" id="KE346366">
    <property type="protein sequence ID" value="KJE94033.1"/>
    <property type="molecule type" value="Genomic_DNA"/>
</dbReference>
<dbReference type="InterPro" id="IPR029058">
    <property type="entry name" value="AB_hydrolase_fold"/>
</dbReference>
<dbReference type="AlphaFoldDB" id="A0A0D2WRU3"/>
<dbReference type="InterPro" id="IPR050261">
    <property type="entry name" value="FrsA_esterase"/>
</dbReference>
<evidence type="ECO:0000313" key="2">
    <source>
        <dbReference type="EMBL" id="KJE94033.1"/>
    </source>
</evidence>
<protein>
    <submittedName>
        <fullName evidence="2">Dienelactone hydrolase</fullName>
    </submittedName>
</protein>
<organism evidence="2 3">
    <name type="scientific">Capsaspora owczarzaki (strain ATCC 30864)</name>
    <dbReference type="NCBI Taxonomy" id="595528"/>
    <lineage>
        <taxon>Eukaryota</taxon>
        <taxon>Filasterea</taxon>
        <taxon>Capsaspora</taxon>
    </lineage>
</organism>
<keyword evidence="3" id="KW-1185">Reference proteome</keyword>
<feature type="domain" description="Dienelactone hydrolase" evidence="1">
    <location>
        <begin position="50"/>
        <end position="262"/>
    </location>
</feature>
<sequence length="294" mass="31693">MCRTHLNATSKTKKRWIDRLSLIHTGVTVCTMADVQERSIEYHDQGTDLEGFLAEPAATYAVGSKLPAVLIIHDWKGLGEYPKSRARQLARLGYVAFALDQYGKGIYAKDHQEAAALLAPHTKDSNYAVGRTKAGLQQLLNHPRVDASKIVAMGYCFGGACVLELARHGGPVAGVASFHGGVKSWSGVSSANIKCRVAVFNGYDDPRVTREDIQKVTQEMSEGKVDFTFVDFGNTVHAFTVPGAGGAPHLRYTETADLQSFAFLEFWLRETFGGVAAPAAACCASDAAPQASCH</sequence>
<dbReference type="Proteomes" id="UP000008743">
    <property type="component" value="Unassembled WGS sequence"/>
</dbReference>
<dbReference type="SUPFAM" id="SSF53474">
    <property type="entry name" value="alpha/beta-Hydrolases"/>
    <property type="match status" value="1"/>
</dbReference>
<dbReference type="PANTHER" id="PTHR22946:SF0">
    <property type="entry name" value="DIENELACTONE HYDROLASE DOMAIN-CONTAINING PROTEIN"/>
    <property type="match status" value="1"/>
</dbReference>
<keyword evidence="2" id="KW-0378">Hydrolase</keyword>
<dbReference type="InParanoid" id="A0A0D2WRU3"/>
<dbReference type="InterPro" id="IPR002925">
    <property type="entry name" value="Dienelactn_hydro"/>
</dbReference>
<proteinExistence type="predicted"/>
<dbReference type="eggNOG" id="ENOG502S55Z">
    <property type="taxonomic scope" value="Eukaryota"/>
</dbReference>
<accession>A0A0D2WRU3</accession>